<reference evidence="1" key="1">
    <citation type="submission" date="2020-04" db="EMBL/GenBank/DDBJ databases">
        <authorList>
            <person name="Chiriac C."/>
            <person name="Salcher M."/>
            <person name="Ghai R."/>
            <person name="Kavagutti S V."/>
        </authorList>
    </citation>
    <scope>NUCLEOTIDE SEQUENCE</scope>
</reference>
<dbReference type="EMBL" id="LR796320">
    <property type="protein sequence ID" value="CAB4136431.1"/>
    <property type="molecule type" value="Genomic_DNA"/>
</dbReference>
<dbReference type="EMBL" id="LR796897">
    <property type="protein sequence ID" value="CAB4172958.1"/>
    <property type="molecule type" value="Genomic_DNA"/>
</dbReference>
<evidence type="ECO:0000313" key="1">
    <source>
        <dbReference type="EMBL" id="CAB4136431.1"/>
    </source>
</evidence>
<sequence>MTATERAFKLRNKYSKEYLREVIKGYLKQDNREHWKEVAIELGKLYKQ</sequence>
<name>A0A6J5LQF8_9CAUD</name>
<protein>
    <submittedName>
        <fullName evidence="1">Uncharacterized protein</fullName>
    </submittedName>
</protein>
<organism evidence="1">
    <name type="scientific">uncultured Caudovirales phage</name>
    <dbReference type="NCBI Taxonomy" id="2100421"/>
    <lineage>
        <taxon>Viruses</taxon>
        <taxon>Duplodnaviria</taxon>
        <taxon>Heunggongvirae</taxon>
        <taxon>Uroviricota</taxon>
        <taxon>Caudoviricetes</taxon>
        <taxon>Peduoviridae</taxon>
        <taxon>Maltschvirus</taxon>
        <taxon>Maltschvirus maltsch</taxon>
    </lineage>
</organism>
<gene>
    <name evidence="1" type="ORF">UFOVP309_5</name>
    <name evidence="2" type="ORF">UFOVP946_12</name>
</gene>
<evidence type="ECO:0000313" key="2">
    <source>
        <dbReference type="EMBL" id="CAB4172958.1"/>
    </source>
</evidence>
<proteinExistence type="predicted"/>
<accession>A0A6J5LQF8</accession>